<organism evidence="1 2">
    <name type="scientific">Melastoma candidum</name>
    <dbReference type="NCBI Taxonomy" id="119954"/>
    <lineage>
        <taxon>Eukaryota</taxon>
        <taxon>Viridiplantae</taxon>
        <taxon>Streptophyta</taxon>
        <taxon>Embryophyta</taxon>
        <taxon>Tracheophyta</taxon>
        <taxon>Spermatophyta</taxon>
        <taxon>Magnoliopsida</taxon>
        <taxon>eudicotyledons</taxon>
        <taxon>Gunneridae</taxon>
        <taxon>Pentapetalae</taxon>
        <taxon>rosids</taxon>
        <taxon>malvids</taxon>
        <taxon>Myrtales</taxon>
        <taxon>Melastomataceae</taxon>
        <taxon>Melastomatoideae</taxon>
        <taxon>Melastomateae</taxon>
        <taxon>Melastoma</taxon>
    </lineage>
</organism>
<sequence length="118" mass="12900">MVVDRRKGTSFTPSLHLSFLKMVGSQLTLVVIALGLSEGTVKRRSGENALEWGKIGKSRGSTLSCVGSWERVMEECSTSRSRAQGVLMNDRWKMEGMFSESGTNVCRMGGKQGKVTPL</sequence>
<proteinExistence type="predicted"/>
<evidence type="ECO:0000313" key="1">
    <source>
        <dbReference type="EMBL" id="KAI4330364.1"/>
    </source>
</evidence>
<dbReference type="EMBL" id="CM042887">
    <property type="protein sequence ID" value="KAI4330364.1"/>
    <property type="molecule type" value="Genomic_DNA"/>
</dbReference>
<protein>
    <submittedName>
        <fullName evidence="1">Uncharacterized protein</fullName>
    </submittedName>
</protein>
<keyword evidence="2" id="KW-1185">Reference proteome</keyword>
<gene>
    <name evidence="1" type="ORF">MLD38_028659</name>
</gene>
<comment type="caution">
    <text evidence="1">The sequence shown here is derived from an EMBL/GenBank/DDBJ whole genome shotgun (WGS) entry which is preliminary data.</text>
</comment>
<name>A0ACB9N428_9MYRT</name>
<evidence type="ECO:0000313" key="2">
    <source>
        <dbReference type="Proteomes" id="UP001057402"/>
    </source>
</evidence>
<accession>A0ACB9N428</accession>
<dbReference type="Proteomes" id="UP001057402">
    <property type="component" value="Chromosome 8"/>
</dbReference>
<reference evidence="2" key="1">
    <citation type="journal article" date="2023" name="Front. Plant Sci.">
        <title>Chromosomal-level genome assembly of Melastoma candidum provides insights into trichome evolution.</title>
        <authorList>
            <person name="Zhong Y."/>
            <person name="Wu W."/>
            <person name="Sun C."/>
            <person name="Zou P."/>
            <person name="Liu Y."/>
            <person name="Dai S."/>
            <person name="Zhou R."/>
        </authorList>
    </citation>
    <scope>NUCLEOTIDE SEQUENCE [LARGE SCALE GENOMIC DNA]</scope>
</reference>